<dbReference type="InterPro" id="IPR013656">
    <property type="entry name" value="PAS_4"/>
</dbReference>
<dbReference type="SUPFAM" id="SSF52091">
    <property type="entry name" value="SpoIIaa-like"/>
    <property type="match status" value="1"/>
</dbReference>
<evidence type="ECO:0000259" key="4">
    <source>
        <dbReference type="PROSITE" id="PS50801"/>
    </source>
</evidence>
<gene>
    <name evidence="5" type="ORF">GF068_41410</name>
</gene>
<dbReference type="Pfam" id="PF01740">
    <property type="entry name" value="STAS"/>
    <property type="match status" value="1"/>
</dbReference>
<protein>
    <submittedName>
        <fullName evidence="5">PAS domain S-box protein</fullName>
    </submittedName>
</protein>
<dbReference type="InterPro" id="IPR036513">
    <property type="entry name" value="STAS_dom_sf"/>
</dbReference>
<dbReference type="PROSITE" id="PS50113">
    <property type="entry name" value="PAC"/>
    <property type="match status" value="1"/>
</dbReference>
<comment type="caution">
    <text evidence="5">The sequence shown here is derived from an EMBL/GenBank/DDBJ whole genome shotgun (WGS) entry which is preliminary data.</text>
</comment>
<name>A0A6N7Q1X7_9BACT</name>
<keyword evidence="6" id="KW-1185">Reference proteome</keyword>
<dbReference type="PROSITE" id="PS50112">
    <property type="entry name" value="PAS"/>
    <property type="match status" value="2"/>
</dbReference>
<dbReference type="PANTHER" id="PTHR33745">
    <property type="entry name" value="RSBT ANTAGONIST PROTEIN RSBS-RELATED"/>
    <property type="match status" value="1"/>
</dbReference>
<dbReference type="PROSITE" id="PS50801">
    <property type="entry name" value="STAS"/>
    <property type="match status" value="1"/>
</dbReference>
<sequence>MSAVSDDPSVAEKINDGSHEELRRRVAELERREVEALARISLYEQVLDALPDLVEVKDHEQRIVHVNRAYREHHGARLEELVGKTEAALGRPDAPLHAERDAQVLSGIFVDIPSTPVPRRDGRAMPFHVVCAPLRDEQNRITGIVQSARPIRGDEMQGSDQQTERGEAHNRALLRVIPDMYFLLDREGTYVDFSAGRGMDTALPPALFLGKRVKDVTPDLAQWAMACVDEALRTGDLVRHEFRLFAQGKWIDYEARAFATGPEHTLFIVRDISAAKLTERQLREAEARDRAFEEQSMFGVFMLQGSRLVYVNPKLAEMLGQERRALLGDDGLTSLVMKDERADLGAFLRSIERAAEGSEEARGQLALRACRKDGAPLFLETFGARVTFGDAPAVIGVVLDVTARREAEEQQRRLQDELIRMQEMMVVEMSTPLIPITDQIVVMPLIGSLDDRRAEQVMGRLLSGVSGCGARVVIMDITGLSSVTTQTASALVRCAQAARLLGATVLLTGMRADVAQTLVEMDVDLSGVVTLGTLKAGIAHAMRRTGG</sequence>
<evidence type="ECO:0000259" key="3">
    <source>
        <dbReference type="PROSITE" id="PS50113"/>
    </source>
</evidence>
<dbReference type="InterPro" id="IPR000014">
    <property type="entry name" value="PAS"/>
</dbReference>
<dbReference type="InterPro" id="IPR002645">
    <property type="entry name" value="STAS_dom"/>
</dbReference>
<evidence type="ECO:0000313" key="5">
    <source>
        <dbReference type="EMBL" id="MRG98328.1"/>
    </source>
</evidence>
<feature type="domain" description="PAC" evidence="3">
    <location>
        <begin position="363"/>
        <end position="413"/>
    </location>
</feature>
<dbReference type="Proteomes" id="UP000440224">
    <property type="component" value="Unassembled WGS sequence"/>
</dbReference>
<evidence type="ECO:0000259" key="2">
    <source>
        <dbReference type="PROSITE" id="PS50112"/>
    </source>
</evidence>
<accession>A0A6N7Q1X7</accession>
<dbReference type="InterPro" id="IPR035965">
    <property type="entry name" value="PAS-like_dom_sf"/>
</dbReference>
<feature type="domain" description="STAS" evidence="4">
    <location>
        <begin position="430"/>
        <end position="545"/>
    </location>
</feature>
<evidence type="ECO:0000256" key="1">
    <source>
        <dbReference type="ARBA" id="ARBA00022553"/>
    </source>
</evidence>
<organism evidence="5 6">
    <name type="scientific">Polyangium spumosum</name>
    <dbReference type="NCBI Taxonomy" id="889282"/>
    <lineage>
        <taxon>Bacteria</taxon>
        <taxon>Pseudomonadati</taxon>
        <taxon>Myxococcota</taxon>
        <taxon>Polyangia</taxon>
        <taxon>Polyangiales</taxon>
        <taxon>Polyangiaceae</taxon>
        <taxon>Polyangium</taxon>
    </lineage>
</organism>
<evidence type="ECO:0000313" key="6">
    <source>
        <dbReference type="Proteomes" id="UP000440224"/>
    </source>
</evidence>
<feature type="domain" description="PAS" evidence="2">
    <location>
        <begin position="304"/>
        <end position="358"/>
    </location>
</feature>
<dbReference type="SUPFAM" id="SSF55785">
    <property type="entry name" value="PYP-like sensor domain (PAS domain)"/>
    <property type="match status" value="3"/>
</dbReference>
<dbReference type="Gene3D" id="3.30.450.20">
    <property type="entry name" value="PAS domain"/>
    <property type="match status" value="3"/>
</dbReference>
<dbReference type="CDD" id="cd00130">
    <property type="entry name" value="PAS"/>
    <property type="match status" value="1"/>
</dbReference>
<dbReference type="SMART" id="SM00091">
    <property type="entry name" value="PAS"/>
    <property type="match status" value="3"/>
</dbReference>
<dbReference type="Pfam" id="PF08448">
    <property type="entry name" value="PAS_4"/>
    <property type="match status" value="1"/>
</dbReference>
<dbReference type="InterPro" id="IPR051932">
    <property type="entry name" value="Bact_StressResp_Reg"/>
</dbReference>
<reference evidence="5 6" key="1">
    <citation type="submission" date="2019-10" db="EMBL/GenBank/DDBJ databases">
        <title>A soil myxobacterium in the family Polyangiaceae.</title>
        <authorList>
            <person name="Li Y."/>
            <person name="Wang J."/>
        </authorList>
    </citation>
    <scope>NUCLEOTIDE SEQUENCE [LARGE SCALE GENOMIC DNA]</scope>
    <source>
        <strain evidence="5 6">DSM 14734</strain>
    </source>
</reference>
<dbReference type="EMBL" id="WJIE01000029">
    <property type="protein sequence ID" value="MRG98328.1"/>
    <property type="molecule type" value="Genomic_DNA"/>
</dbReference>
<proteinExistence type="predicted"/>
<feature type="domain" description="PAS" evidence="2">
    <location>
        <begin position="39"/>
        <end position="85"/>
    </location>
</feature>
<dbReference type="CDD" id="cd07041">
    <property type="entry name" value="STAS_RsbR_RsbS_like"/>
    <property type="match status" value="1"/>
</dbReference>
<keyword evidence="1" id="KW-0597">Phosphoprotein</keyword>
<dbReference type="Gene3D" id="3.30.750.24">
    <property type="entry name" value="STAS domain"/>
    <property type="match status" value="1"/>
</dbReference>
<dbReference type="InterPro" id="IPR000700">
    <property type="entry name" value="PAS-assoc_C"/>
</dbReference>
<dbReference type="Pfam" id="PF13426">
    <property type="entry name" value="PAS_9"/>
    <property type="match status" value="1"/>
</dbReference>
<dbReference type="PANTHER" id="PTHR33745:SF3">
    <property type="entry name" value="RSBT CO-ANTAGONIST PROTEIN RSBRC"/>
    <property type="match status" value="1"/>
</dbReference>
<dbReference type="NCBIfam" id="TIGR00229">
    <property type="entry name" value="sensory_box"/>
    <property type="match status" value="2"/>
</dbReference>
<dbReference type="AlphaFoldDB" id="A0A6N7Q1X7"/>